<dbReference type="InterPro" id="IPR000160">
    <property type="entry name" value="GGDEF_dom"/>
</dbReference>
<dbReference type="GO" id="GO:1902201">
    <property type="term" value="P:negative regulation of bacterial-type flagellum-dependent cell motility"/>
    <property type="evidence" value="ECO:0007669"/>
    <property type="project" value="TreeGrafter"/>
</dbReference>
<dbReference type="SUPFAM" id="SSF55073">
    <property type="entry name" value="Nucleotide cyclase"/>
    <property type="match status" value="1"/>
</dbReference>
<dbReference type="CDD" id="cd01949">
    <property type="entry name" value="GGDEF"/>
    <property type="match status" value="1"/>
</dbReference>
<dbReference type="FunFam" id="3.30.70.270:FF:000001">
    <property type="entry name" value="Diguanylate cyclase domain protein"/>
    <property type="match status" value="1"/>
</dbReference>
<evidence type="ECO:0000313" key="5">
    <source>
        <dbReference type="EMBL" id="CAA9890834.1"/>
    </source>
</evidence>
<dbReference type="AlphaFoldDB" id="A0A8S0WIW0"/>
<evidence type="ECO:0000256" key="2">
    <source>
        <dbReference type="ARBA" id="ARBA00012528"/>
    </source>
</evidence>
<dbReference type="Gene3D" id="3.30.450.40">
    <property type="match status" value="1"/>
</dbReference>
<dbReference type="RefSeq" id="WP_174625747.1">
    <property type="nucleotide sequence ID" value="NZ_CADCXN010000058.1"/>
</dbReference>
<comment type="catalytic activity">
    <reaction evidence="3">
        <text>2 GTP = 3',3'-c-di-GMP + 2 diphosphate</text>
        <dbReference type="Rhea" id="RHEA:24898"/>
        <dbReference type="ChEBI" id="CHEBI:33019"/>
        <dbReference type="ChEBI" id="CHEBI:37565"/>
        <dbReference type="ChEBI" id="CHEBI:58805"/>
        <dbReference type="EC" id="2.7.7.65"/>
    </reaction>
</comment>
<dbReference type="InterPro" id="IPR029016">
    <property type="entry name" value="GAF-like_dom_sf"/>
</dbReference>
<protein>
    <recommendedName>
        <fullName evidence="2">diguanylate cyclase</fullName>
        <ecNumber evidence="2">2.7.7.65</ecNumber>
    </recommendedName>
</protein>
<dbReference type="PANTHER" id="PTHR45138:SF9">
    <property type="entry name" value="DIGUANYLATE CYCLASE DGCM-RELATED"/>
    <property type="match status" value="1"/>
</dbReference>
<reference evidence="5 6" key="1">
    <citation type="submission" date="2020-02" db="EMBL/GenBank/DDBJ databases">
        <authorList>
            <person name="Hogendoorn C."/>
        </authorList>
    </citation>
    <scope>NUCLEOTIDE SEQUENCE [LARGE SCALE GENOMIC DNA]</scope>
    <source>
        <strain evidence="5">METHB21</strain>
    </source>
</reference>
<dbReference type="InterPro" id="IPR050469">
    <property type="entry name" value="Diguanylate_Cyclase"/>
</dbReference>
<evidence type="ECO:0000313" key="6">
    <source>
        <dbReference type="Proteomes" id="UP000494216"/>
    </source>
</evidence>
<keyword evidence="6" id="KW-1185">Reference proteome</keyword>
<evidence type="ECO:0000259" key="4">
    <source>
        <dbReference type="PROSITE" id="PS50887"/>
    </source>
</evidence>
<dbReference type="SMART" id="SM00267">
    <property type="entry name" value="GGDEF"/>
    <property type="match status" value="1"/>
</dbReference>
<sequence length="396" mass="44711">MPKADIKGGAQPFNIQDIIIELLNSLSAVRALSELNPQAGNEKELISKALSVLIQNQDMERCSFFILNEDKDLVNLTGLSTSELFGAERIKKKSLTFKIGQGIIGLAALTGEIQYCKNCKTDARFINNNLQHSLDSLPGSLISVPVIAAKELIGVINISHPEAAYFSEWHIRLLHIYKNMMGELITNYRLLKKMEEQIAVRTKNLEAALDDIRKLKEYHESMSMRDELTASYNRRYFYTQIEAALARAKRYNQPLCLLVLDLDNFKLINDTYGHGFGDIVLRDVAGSIREEIRESDICVRFGGEEFVIVFTDIESAKGKLFAERIRQRIASLALKVEEREVKITASIGVYCLYGEALEQPEFDIDTFLHYADQALYAAKAAGRNRVVFFSAEMHGQ</sequence>
<dbReference type="Gene3D" id="3.30.70.270">
    <property type="match status" value="1"/>
</dbReference>
<comment type="caution">
    <text evidence="5">The sequence shown here is derived from an EMBL/GenBank/DDBJ whole genome shotgun (WGS) entry which is preliminary data.</text>
</comment>
<dbReference type="InterPro" id="IPR029787">
    <property type="entry name" value="Nucleotide_cyclase"/>
</dbReference>
<proteinExistence type="predicted"/>
<accession>A0A8S0WIW0</accession>
<dbReference type="PANTHER" id="PTHR45138">
    <property type="entry name" value="REGULATORY COMPONENTS OF SENSORY TRANSDUCTION SYSTEM"/>
    <property type="match status" value="1"/>
</dbReference>
<dbReference type="EC" id="2.7.7.65" evidence="2"/>
<dbReference type="InterPro" id="IPR003018">
    <property type="entry name" value="GAF"/>
</dbReference>
<evidence type="ECO:0000256" key="3">
    <source>
        <dbReference type="ARBA" id="ARBA00034247"/>
    </source>
</evidence>
<dbReference type="Pfam" id="PF00990">
    <property type="entry name" value="GGDEF"/>
    <property type="match status" value="1"/>
</dbReference>
<comment type="cofactor">
    <cofactor evidence="1">
        <name>Mg(2+)</name>
        <dbReference type="ChEBI" id="CHEBI:18420"/>
    </cofactor>
</comment>
<dbReference type="SUPFAM" id="SSF55781">
    <property type="entry name" value="GAF domain-like"/>
    <property type="match status" value="1"/>
</dbReference>
<dbReference type="GO" id="GO:0005886">
    <property type="term" value="C:plasma membrane"/>
    <property type="evidence" value="ECO:0007669"/>
    <property type="project" value="TreeGrafter"/>
</dbReference>
<gene>
    <name evidence="5" type="ORF">METHB2_30038</name>
</gene>
<dbReference type="GO" id="GO:0043709">
    <property type="term" value="P:cell adhesion involved in single-species biofilm formation"/>
    <property type="evidence" value="ECO:0007669"/>
    <property type="project" value="TreeGrafter"/>
</dbReference>
<feature type="domain" description="GGDEF" evidence="4">
    <location>
        <begin position="253"/>
        <end position="391"/>
    </location>
</feature>
<dbReference type="GO" id="GO:0052621">
    <property type="term" value="F:diguanylate cyclase activity"/>
    <property type="evidence" value="ECO:0007669"/>
    <property type="project" value="UniProtKB-EC"/>
</dbReference>
<dbReference type="PROSITE" id="PS50887">
    <property type="entry name" value="GGDEF"/>
    <property type="match status" value="1"/>
</dbReference>
<dbReference type="Pfam" id="PF13185">
    <property type="entry name" value="GAF_2"/>
    <property type="match status" value="1"/>
</dbReference>
<name>A0A8S0WIW0_9GAMM</name>
<dbReference type="EMBL" id="CADCXN010000058">
    <property type="protein sequence ID" value="CAA9890834.1"/>
    <property type="molecule type" value="Genomic_DNA"/>
</dbReference>
<dbReference type="NCBIfam" id="TIGR00254">
    <property type="entry name" value="GGDEF"/>
    <property type="match status" value="1"/>
</dbReference>
<evidence type="ECO:0000256" key="1">
    <source>
        <dbReference type="ARBA" id="ARBA00001946"/>
    </source>
</evidence>
<organism evidence="5 6">
    <name type="scientific">Candidatus Methylobacter favarea</name>
    <dbReference type="NCBI Taxonomy" id="2707345"/>
    <lineage>
        <taxon>Bacteria</taxon>
        <taxon>Pseudomonadati</taxon>
        <taxon>Pseudomonadota</taxon>
        <taxon>Gammaproteobacteria</taxon>
        <taxon>Methylococcales</taxon>
        <taxon>Methylococcaceae</taxon>
        <taxon>Methylobacter</taxon>
    </lineage>
</organism>
<dbReference type="SMART" id="SM00065">
    <property type="entry name" value="GAF"/>
    <property type="match status" value="1"/>
</dbReference>
<dbReference type="InterPro" id="IPR043128">
    <property type="entry name" value="Rev_trsase/Diguanyl_cyclase"/>
</dbReference>
<dbReference type="Proteomes" id="UP000494216">
    <property type="component" value="Unassembled WGS sequence"/>
</dbReference>